<dbReference type="RefSeq" id="WP_038675916.1">
    <property type="nucleotide sequence ID" value="NZ_BJMC01000016.1"/>
</dbReference>
<dbReference type="GO" id="GO:0050660">
    <property type="term" value="F:flavin adenine dinucleotide binding"/>
    <property type="evidence" value="ECO:0007669"/>
    <property type="project" value="InterPro"/>
</dbReference>
<feature type="binding site" evidence="5">
    <location>
        <position position="409"/>
    </location>
    <ligand>
        <name>substrate</name>
    </ligand>
</feature>
<keyword evidence="4 5" id="KW-0274">FAD</keyword>
<protein>
    <submittedName>
        <fullName evidence="7">Choline dehydrogenase</fullName>
        <ecNumber evidence="7">1.1.99.1</ecNumber>
    </submittedName>
</protein>
<evidence type="ECO:0000256" key="3">
    <source>
        <dbReference type="ARBA" id="ARBA00022630"/>
    </source>
</evidence>
<proteinExistence type="inferred from homology"/>
<dbReference type="eggNOG" id="COG2303">
    <property type="taxonomic scope" value="Bacteria"/>
</dbReference>
<dbReference type="PROSITE" id="PS00623">
    <property type="entry name" value="GMC_OXRED_1"/>
    <property type="match status" value="1"/>
</dbReference>
<keyword evidence="7" id="KW-0560">Oxidoreductase</keyword>
<dbReference type="PIRSF" id="PIRSF000137">
    <property type="entry name" value="Alcohol_oxidase"/>
    <property type="match status" value="1"/>
</dbReference>
<dbReference type="Gene3D" id="3.30.410.40">
    <property type="match status" value="1"/>
</dbReference>
<organism evidence="7 8">
    <name type="scientific">Nocardioides simplex</name>
    <name type="common">Arthrobacter simplex</name>
    <dbReference type="NCBI Taxonomy" id="2045"/>
    <lineage>
        <taxon>Bacteria</taxon>
        <taxon>Bacillati</taxon>
        <taxon>Actinomycetota</taxon>
        <taxon>Actinomycetes</taxon>
        <taxon>Propionibacteriales</taxon>
        <taxon>Nocardioidaceae</taxon>
        <taxon>Pimelobacter</taxon>
    </lineage>
</organism>
<dbReference type="Gene3D" id="3.50.50.60">
    <property type="entry name" value="FAD/NAD(P)-binding domain"/>
    <property type="match status" value="1"/>
</dbReference>
<dbReference type="STRING" id="2045.KR76_00725"/>
<reference evidence="7 8" key="1">
    <citation type="journal article" date="2015" name="Genome Announc.">
        <title>Complete Genome Sequence of Steroid-Transforming Nocardioides simplex VKM Ac-2033D.</title>
        <authorList>
            <person name="Shtratnikova V.Y."/>
            <person name="Schelkunov M.I."/>
            <person name="Pekov Y.A."/>
            <person name="Fokina V.V."/>
            <person name="Logacheva M.D."/>
            <person name="Sokolov S.L."/>
            <person name="Bragin E.Y."/>
            <person name="Ashapkin V.V."/>
            <person name="Donova M.V."/>
        </authorList>
    </citation>
    <scope>NUCLEOTIDE SEQUENCE [LARGE SCALE GENOMIC DNA]</scope>
    <source>
        <strain evidence="7 8">VKM Ac-2033D</strain>
    </source>
</reference>
<evidence type="ECO:0000313" key="8">
    <source>
        <dbReference type="Proteomes" id="UP000030300"/>
    </source>
</evidence>
<dbReference type="KEGG" id="psim:KR76_00725"/>
<evidence type="ECO:0000256" key="2">
    <source>
        <dbReference type="ARBA" id="ARBA00010790"/>
    </source>
</evidence>
<dbReference type="AlphaFoldDB" id="A0A0A1DGF4"/>
<evidence type="ECO:0000256" key="1">
    <source>
        <dbReference type="ARBA" id="ARBA00001974"/>
    </source>
</evidence>
<comment type="similarity">
    <text evidence="2 6">Belongs to the GMC oxidoreductase family.</text>
</comment>
<evidence type="ECO:0000313" key="7">
    <source>
        <dbReference type="EMBL" id="AIY15667.1"/>
    </source>
</evidence>
<feature type="binding site" evidence="5">
    <location>
        <position position="203"/>
    </location>
    <ligand>
        <name>FAD</name>
        <dbReference type="ChEBI" id="CHEBI:57692"/>
    </ligand>
</feature>
<dbReference type="PANTHER" id="PTHR11552:SF147">
    <property type="entry name" value="CHOLINE DEHYDROGENASE, MITOCHONDRIAL"/>
    <property type="match status" value="1"/>
</dbReference>
<evidence type="ECO:0000256" key="4">
    <source>
        <dbReference type="ARBA" id="ARBA00022827"/>
    </source>
</evidence>
<dbReference type="Proteomes" id="UP000030300">
    <property type="component" value="Chromosome"/>
</dbReference>
<dbReference type="Pfam" id="PF05199">
    <property type="entry name" value="GMC_oxred_C"/>
    <property type="match status" value="1"/>
</dbReference>
<keyword evidence="3 6" id="KW-0285">Flavoprotein</keyword>
<dbReference type="EC" id="1.1.99.1" evidence="7"/>
<name>A0A0A1DGF4_NOCSI</name>
<dbReference type="InterPro" id="IPR036188">
    <property type="entry name" value="FAD/NAD-bd_sf"/>
</dbReference>
<accession>A0A0A1DGF4</accession>
<dbReference type="SUPFAM" id="SSF54373">
    <property type="entry name" value="FAD-linked reductases, C-terminal domain"/>
    <property type="match status" value="1"/>
</dbReference>
<dbReference type="InterPro" id="IPR000172">
    <property type="entry name" value="GMC_OxRdtase_N"/>
</dbReference>
<dbReference type="OrthoDB" id="9785276at2"/>
<sequence length="492" mass="51742">MARIIIVGAGSAGCVAAARLSEEHEVVLLEAGPDWQGTATGARLASANWMDAMVSPEAFDPGLTATRLSGDAPRQYHRGRGVGGSSSVNAMLALPGLPRDYDRWAEHYGLDDWSWDAVAPTFERLARDLVATPADDYTPMDRALVDAAGALGLATGVNTLTPDDGGGTLWRNADALGRRSSAEVYLRPALDRGAVELRTEARVDRLLREGDAVVGVVLLDGTQLRADQVVLAAGAIETPAILLRSGCDRPGVGKGLQDHPAASILLALRPEARAVRAGQPCINAVVRTSSSIEDGDIHVLPMQGALAETSPAHHAVVMAAVMTVTSTGEVRLNPEDPTGPPVIAERMLTTDRDRQVMREAVDVARRLLGTAPFQEIVEEAFIDATGTHVSALDDPATYDAWLTSSIGDYFHAVGTARMGRADDPGAVVDQRGRVHGLAGVRVLDCSVIPEVPAANTHLPVVMVAERLSAALLADLAPNPADSEGATDRVHSV</sequence>
<dbReference type="GO" id="GO:0008812">
    <property type="term" value="F:choline dehydrogenase activity"/>
    <property type="evidence" value="ECO:0007669"/>
    <property type="project" value="UniProtKB-EC"/>
</dbReference>
<dbReference type="HOGENOM" id="CLU_002865_7_1_11"/>
<keyword evidence="8" id="KW-1185">Reference proteome</keyword>
<dbReference type="SUPFAM" id="SSF51905">
    <property type="entry name" value="FAD/NAD(P)-binding domain"/>
    <property type="match status" value="1"/>
</dbReference>
<dbReference type="InterPro" id="IPR012132">
    <property type="entry name" value="GMC_OxRdtase"/>
</dbReference>
<dbReference type="EMBL" id="CP009896">
    <property type="protein sequence ID" value="AIY15667.1"/>
    <property type="molecule type" value="Genomic_DNA"/>
</dbReference>
<evidence type="ECO:0000256" key="6">
    <source>
        <dbReference type="RuleBase" id="RU003968"/>
    </source>
</evidence>
<dbReference type="InterPro" id="IPR007867">
    <property type="entry name" value="GMC_OxRtase_C"/>
</dbReference>
<comment type="cofactor">
    <cofactor evidence="1 5">
        <name>FAD</name>
        <dbReference type="ChEBI" id="CHEBI:57692"/>
    </cofactor>
</comment>
<dbReference type="Pfam" id="PF00732">
    <property type="entry name" value="GMC_oxred_N"/>
    <property type="match status" value="1"/>
</dbReference>
<dbReference type="PANTHER" id="PTHR11552">
    <property type="entry name" value="GLUCOSE-METHANOL-CHOLINE GMC OXIDOREDUCTASE"/>
    <property type="match status" value="1"/>
</dbReference>
<evidence type="ECO:0000256" key="5">
    <source>
        <dbReference type="PIRSR" id="PIRSR000137-2"/>
    </source>
</evidence>
<gene>
    <name evidence="7" type="ORF">KR76_00725</name>
</gene>
<dbReference type="GeneID" id="96607527"/>